<dbReference type="InterPro" id="IPR010359">
    <property type="entry name" value="IrrE_HExxH"/>
</dbReference>
<accession>A0A7C9NZU8</accession>
<evidence type="ECO:0000313" key="4">
    <source>
        <dbReference type="Proteomes" id="UP000479526"/>
    </source>
</evidence>
<dbReference type="EMBL" id="WXEW01000003">
    <property type="protein sequence ID" value="NAS22257.1"/>
    <property type="molecule type" value="Genomic_DNA"/>
</dbReference>
<dbReference type="AlphaFoldDB" id="A0A7C9NZU8"/>
<keyword evidence="4" id="KW-1185">Reference proteome</keyword>
<evidence type="ECO:0000259" key="2">
    <source>
        <dbReference type="SMART" id="SM00530"/>
    </source>
</evidence>
<dbReference type="Gene3D" id="1.10.10.2910">
    <property type="match status" value="1"/>
</dbReference>
<dbReference type="Gene3D" id="1.10.260.40">
    <property type="entry name" value="lambda repressor-like DNA-binding domains"/>
    <property type="match status" value="1"/>
</dbReference>
<dbReference type="RefSeq" id="WP_161479654.1">
    <property type="nucleotide sequence ID" value="NZ_WXEW01000003.1"/>
</dbReference>
<dbReference type="SMART" id="SM00530">
    <property type="entry name" value="HTH_XRE"/>
    <property type="match status" value="1"/>
</dbReference>
<dbReference type="InterPro" id="IPR001387">
    <property type="entry name" value="Cro/C1-type_HTH"/>
</dbReference>
<name>A0A7C9NZU8_9ACTN</name>
<protein>
    <submittedName>
        <fullName evidence="3">ImmA/IrrE family metallo-endopeptidase</fullName>
    </submittedName>
</protein>
<proteinExistence type="inferred from homology"/>
<dbReference type="CDD" id="cd00093">
    <property type="entry name" value="HTH_XRE"/>
    <property type="match status" value="1"/>
</dbReference>
<dbReference type="InterPro" id="IPR010982">
    <property type="entry name" value="Lambda_DNA-bd_dom_sf"/>
</dbReference>
<dbReference type="InterPro" id="IPR052345">
    <property type="entry name" value="Rad_response_metalloprotease"/>
</dbReference>
<dbReference type="GO" id="GO:0003677">
    <property type="term" value="F:DNA binding"/>
    <property type="evidence" value="ECO:0007669"/>
    <property type="project" value="InterPro"/>
</dbReference>
<evidence type="ECO:0000313" key="3">
    <source>
        <dbReference type="EMBL" id="NAS22257.1"/>
    </source>
</evidence>
<organism evidence="3 4">
    <name type="scientific">Herbidospora solisilvae</name>
    <dbReference type="NCBI Taxonomy" id="2696284"/>
    <lineage>
        <taxon>Bacteria</taxon>
        <taxon>Bacillati</taxon>
        <taxon>Actinomycetota</taxon>
        <taxon>Actinomycetes</taxon>
        <taxon>Streptosporangiales</taxon>
        <taxon>Streptosporangiaceae</taxon>
        <taxon>Herbidospora</taxon>
    </lineage>
</organism>
<reference evidence="3 4" key="1">
    <citation type="submission" date="2020-01" db="EMBL/GenBank/DDBJ databases">
        <title>Herbidospora sp. NEAU-GS84 nov., a novel actinomycete isolated from soil.</title>
        <authorList>
            <person name="Han L."/>
        </authorList>
    </citation>
    <scope>NUCLEOTIDE SEQUENCE [LARGE SCALE GENOMIC DNA]</scope>
    <source>
        <strain evidence="3 4">NEAU-GS84</strain>
    </source>
</reference>
<comment type="caution">
    <text evidence="3">The sequence shown here is derived from an EMBL/GenBank/DDBJ whole genome shotgun (WGS) entry which is preliminary data.</text>
</comment>
<evidence type="ECO:0000256" key="1">
    <source>
        <dbReference type="ARBA" id="ARBA00007227"/>
    </source>
</evidence>
<dbReference type="PANTHER" id="PTHR43236">
    <property type="entry name" value="ANTITOXIN HIGA1"/>
    <property type="match status" value="1"/>
</dbReference>
<gene>
    <name evidence="3" type="ORF">GT755_11240</name>
</gene>
<dbReference type="Pfam" id="PF06114">
    <property type="entry name" value="Peptidase_M78"/>
    <property type="match status" value="1"/>
</dbReference>
<feature type="domain" description="HTH cro/C1-type" evidence="2">
    <location>
        <begin position="8"/>
        <end position="63"/>
    </location>
</feature>
<dbReference type="SUPFAM" id="SSF47413">
    <property type="entry name" value="lambda repressor-like DNA-binding domains"/>
    <property type="match status" value="1"/>
</dbReference>
<dbReference type="PANTHER" id="PTHR43236:SF1">
    <property type="entry name" value="BLL7220 PROTEIN"/>
    <property type="match status" value="1"/>
</dbReference>
<sequence>MPDPTTTRIHQLISARGQTQRQFAAEVGIDETKFSKSMSGVRRFTSLELARIAERGEVTVDWLLGVDRPLPATAARTRDAVDSEQAAIAEATRLSRFWADLEFLGYRQPRADLKARPPGGHPGGQGRALAATAIQMAVAAGHRPWETCDLTGLVETVFGIDVRVMRFETRYEGLSWRDETCSLMVVGTSEVPARQRFTIAHELGHLLASDDQGLHSDANLNDGDHTKQDTEVRANAFATEFLMPAKVLTERARNLEWSERAFAMLSCDLCVSPVALAWRLLNLRLITEEQCTGFRSITGLAAAELAGRLDEHVRLISRSEQPRIPLQLLKTSYRAYQEGQATIRPLANLLAIDPGQLKAIMDGAREDIPLSS</sequence>
<comment type="similarity">
    <text evidence="1">Belongs to the short-chain fatty acyl-CoA assimilation regulator (ScfR) family.</text>
</comment>
<dbReference type="Proteomes" id="UP000479526">
    <property type="component" value="Unassembled WGS sequence"/>
</dbReference>